<protein>
    <recommendedName>
        <fullName evidence="3">DUF11 domain-containing protein</fullName>
    </recommendedName>
</protein>
<reference evidence="1 2" key="1">
    <citation type="submission" date="2018-02" db="EMBL/GenBank/DDBJ databases">
        <title>Sphingobacterium KA21.</title>
        <authorList>
            <person name="Vasarhelyi B.M."/>
            <person name="Deshmukh S."/>
            <person name="Balint B."/>
            <person name="Kukolya J."/>
        </authorList>
    </citation>
    <scope>NUCLEOTIDE SEQUENCE [LARGE SCALE GENOMIC DNA]</scope>
    <source>
        <strain evidence="1 2">Ka21</strain>
    </source>
</reference>
<comment type="caution">
    <text evidence="1">The sequence shown here is derived from an EMBL/GenBank/DDBJ whole genome shotgun (WGS) entry which is preliminary data.</text>
</comment>
<dbReference type="Proteomes" id="UP000618319">
    <property type="component" value="Unassembled WGS sequence"/>
</dbReference>
<organism evidence="1 2">
    <name type="scientific">Sphingobacterium pedocola</name>
    <dbReference type="NCBI Taxonomy" id="2082722"/>
    <lineage>
        <taxon>Bacteria</taxon>
        <taxon>Pseudomonadati</taxon>
        <taxon>Bacteroidota</taxon>
        <taxon>Sphingobacteriia</taxon>
        <taxon>Sphingobacteriales</taxon>
        <taxon>Sphingobacteriaceae</taxon>
        <taxon>Sphingobacterium</taxon>
    </lineage>
</organism>
<gene>
    <name evidence="1" type="ORF">C4F40_07775</name>
</gene>
<accession>A0ABR9T5K8</accession>
<evidence type="ECO:0000313" key="1">
    <source>
        <dbReference type="EMBL" id="MBE8720620.1"/>
    </source>
</evidence>
<evidence type="ECO:0000313" key="2">
    <source>
        <dbReference type="Proteomes" id="UP000618319"/>
    </source>
</evidence>
<evidence type="ECO:0008006" key="3">
    <source>
        <dbReference type="Google" id="ProtNLM"/>
    </source>
</evidence>
<sequence>MNNENHYKMKNFLKSILIFTSCLLIGVETFAQSVVIPFTARTSTKAPAPYQGKIIYNVQGDFTMLGNTNLTLVEYSHTGSNNAEMKYVDVDNDATTLNSSSATLKLGEADPKCSEILFAGLYWTGRAHDLDASGVSSSPNTFSVTKGGVTKQFNKQKVRLKKTGGSYQEITAGTNDIYYPTTTRGAMYSAYADVTDYVRTNGVGEYTVADIAVREGSGGATGFYGGWSMVVVYKNPTMKWRDISVFDGHGYMTANGGNVELPISGFRTAQSGDINLKLGVTAGEGDVGVPGDYFEIRNAANDAWVRLNHTNNAPSGNTPNFFNSSIFTGGNARNPNLQNNTGLDVAMFNLNNANNTLIGHDATSTRFRYGTSGDTYIIFNIVLAVDAYVPQVVVENKPTDTNIANGGTVNAGSVIEFTTTIKNRGTEAVNNGVITIDLPSNVYYEGPTTPGGLPTGTTITWTAPAGAPVGATQQTTPGGTLKWSVGTVPLSANPETILKTLKYKVRVTNDCILLNTGGACALELDVDGQFTGTGAISNSDAKAGLVSGYNADCGNTPIYGAFKSTIDITGVSCPEENITQDGFKRFIALCEGNVIPRAEVTAKYPPGTVFYTGIPGATGSSVVTGDFSLNTAGNSATKFYAKVPGMADGCYLKLETYLDKVTTQPMVTNQRGCSDSPVTISGISVSSTGAAAGNALYYFTNSTGGTGTTTAPIPTGEGTFTYYVAEGNDKGCFGPRVPFSVTIVRCNAITNPALPSKAR</sequence>
<dbReference type="EMBL" id="PSKQ01000017">
    <property type="protein sequence ID" value="MBE8720620.1"/>
    <property type="molecule type" value="Genomic_DNA"/>
</dbReference>
<proteinExistence type="predicted"/>
<keyword evidence="2" id="KW-1185">Reference proteome</keyword>
<name>A0ABR9T5K8_9SPHI</name>